<dbReference type="RefSeq" id="WP_191159803.1">
    <property type="nucleotide sequence ID" value="NZ_JACWMX010000001.1"/>
</dbReference>
<dbReference type="Proteomes" id="UP000619078">
    <property type="component" value="Unassembled WGS sequence"/>
</dbReference>
<organism evidence="1 2">
    <name type="scientific">Mucilaginibacter glaciei</name>
    <dbReference type="NCBI Taxonomy" id="2772109"/>
    <lineage>
        <taxon>Bacteria</taxon>
        <taxon>Pseudomonadati</taxon>
        <taxon>Bacteroidota</taxon>
        <taxon>Sphingobacteriia</taxon>
        <taxon>Sphingobacteriales</taxon>
        <taxon>Sphingobacteriaceae</taxon>
        <taxon>Mucilaginibacter</taxon>
    </lineage>
</organism>
<reference evidence="1" key="1">
    <citation type="submission" date="2020-09" db="EMBL/GenBank/DDBJ databases">
        <title>Novel species of Mucilaginibacter isolated from a glacier on the Tibetan Plateau.</title>
        <authorList>
            <person name="Liu Q."/>
            <person name="Xin Y.-H."/>
        </authorList>
    </citation>
    <scope>NUCLEOTIDE SEQUENCE</scope>
    <source>
        <strain evidence="1">ZB1P21</strain>
    </source>
</reference>
<proteinExistence type="predicted"/>
<evidence type="ECO:0000313" key="2">
    <source>
        <dbReference type="Proteomes" id="UP000619078"/>
    </source>
</evidence>
<gene>
    <name evidence="1" type="ORF">IDJ76_00970</name>
</gene>
<accession>A0A926NI29</accession>
<keyword evidence="2" id="KW-1185">Reference proteome</keyword>
<sequence>MTTVKTNKWSFFSDEPKEQIFDNGGAGNINPDTVDLSYKKIISGKYKSETLSLLKVDDIVISKSINETTFTLSVLDRGTNHTIVRIDVTKTFMDNGITELNDFNGLLIALGSVKDVLVLEINNEGFISAIVNKEEIKAKWFQVKNDLATNKQFNLLKPEDQKSILTGGDEEYLTNFDIVKFLNEGYTLYSMLFCGYWRNYQLQETYVIGSKNKQSAMFKDQVIPINFNYKIKRCNLQSATCQVEIQGVEEQSYNTIGLKKLYEEKYPFAKAEFDDYSYDYDVTLDTDTDTGLVKKLNTTVLEQAGSISMFMDCNIKILTDEKGHTTE</sequence>
<name>A0A926NI29_9SPHI</name>
<dbReference type="EMBL" id="JACWMX010000001">
    <property type="protein sequence ID" value="MBD1391656.1"/>
    <property type="molecule type" value="Genomic_DNA"/>
</dbReference>
<comment type="caution">
    <text evidence="1">The sequence shown here is derived from an EMBL/GenBank/DDBJ whole genome shotgun (WGS) entry which is preliminary data.</text>
</comment>
<evidence type="ECO:0000313" key="1">
    <source>
        <dbReference type="EMBL" id="MBD1391656.1"/>
    </source>
</evidence>
<protein>
    <submittedName>
        <fullName evidence="1">Uncharacterized protein</fullName>
    </submittedName>
</protein>
<dbReference type="AlphaFoldDB" id="A0A926NI29"/>